<protein>
    <submittedName>
        <fullName evidence="5">Transcriptional regulator, AraC family</fullName>
    </submittedName>
</protein>
<keyword evidence="6" id="KW-1185">Reference proteome</keyword>
<accession>F4GJ02</accession>
<dbReference type="STRING" id="760011.Spico_0055"/>
<dbReference type="InterPro" id="IPR028082">
    <property type="entry name" value="Peripla_BP_I"/>
</dbReference>
<keyword evidence="3" id="KW-0804">Transcription</keyword>
<dbReference type="eggNOG" id="COG1609">
    <property type="taxonomic scope" value="Bacteria"/>
</dbReference>
<dbReference type="eggNOG" id="COG2205">
    <property type="taxonomic scope" value="Bacteria"/>
</dbReference>
<dbReference type="GO" id="GO:0000976">
    <property type="term" value="F:transcription cis-regulatory region binding"/>
    <property type="evidence" value="ECO:0007669"/>
    <property type="project" value="TreeGrafter"/>
</dbReference>
<proteinExistence type="predicted"/>
<name>F4GJ02_PARC1</name>
<dbReference type="InterPro" id="IPR018060">
    <property type="entry name" value="HTH_AraC"/>
</dbReference>
<dbReference type="SUPFAM" id="SSF46689">
    <property type="entry name" value="Homeodomain-like"/>
    <property type="match status" value="2"/>
</dbReference>
<dbReference type="InterPro" id="IPR046335">
    <property type="entry name" value="LacI/GalR-like_sensor"/>
</dbReference>
<dbReference type="EMBL" id="CP002659">
    <property type="protein sequence ID" value="AEC01297.1"/>
    <property type="molecule type" value="Genomic_DNA"/>
</dbReference>
<dbReference type="Pfam" id="PF13377">
    <property type="entry name" value="Peripla_BP_3"/>
    <property type="match status" value="1"/>
</dbReference>
<dbReference type="CDD" id="cd06267">
    <property type="entry name" value="PBP1_LacI_sugar_binding-like"/>
    <property type="match status" value="1"/>
</dbReference>
<dbReference type="Pfam" id="PF12833">
    <property type="entry name" value="HTH_18"/>
    <property type="match status" value="1"/>
</dbReference>
<feature type="domain" description="HTH araC/xylS-type" evidence="4">
    <location>
        <begin position="984"/>
        <end position="1082"/>
    </location>
</feature>
<evidence type="ECO:0000313" key="5">
    <source>
        <dbReference type="EMBL" id="AEC01297.1"/>
    </source>
</evidence>
<dbReference type="HOGENOM" id="CLU_283836_0_0_12"/>
<evidence type="ECO:0000256" key="3">
    <source>
        <dbReference type="ARBA" id="ARBA00023163"/>
    </source>
</evidence>
<gene>
    <name evidence="5" type="ordered locus">Spico_0055</name>
</gene>
<evidence type="ECO:0000259" key="4">
    <source>
        <dbReference type="PROSITE" id="PS01124"/>
    </source>
</evidence>
<dbReference type="Gene3D" id="3.40.50.2300">
    <property type="match status" value="2"/>
</dbReference>
<dbReference type="SUPFAM" id="SSF53822">
    <property type="entry name" value="Periplasmic binding protein-like I"/>
    <property type="match status" value="1"/>
</dbReference>
<keyword evidence="1" id="KW-0805">Transcription regulation</keyword>
<dbReference type="Gene3D" id="1.10.10.60">
    <property type="entry name" value="Homeodomain-like"/>
    <property type="match status" value="2"/>
</dbReference>
<evidence type="ECO:0000256" key="2">
    <source>
        <dbReference type="ARBA" id="ARBA00023125"/>
    </source>
</evidence>
<dbReference type="GO" id="GO:0003700">
    <property type="term" value="F:DNA-binding transcription factor activity"/>
    <property type="evidence" value="ECO:0007669"/>
    <property type="project" value="InterPro"/>
</dbReference>
<evidence type="ECO:0000313" key="6">
    <source>
        <dbReference type="Proteomes" id="UP000007939"/>
    </source>
</evidence>
<dbReference type="PANTHER" id="PTHR30146">
    <property type="entry name" value="LACI-RELATED TRANSCRIPTIONAL REPRESSOR"/>
    <property type="match status" value="1"/>
</dbReference>
<evidence type="ECO:0000256" key="1">
    <source>
        <dbReference type="ARBA" id="ARBA00023015"/>
    </source>
</evidence>
<organism evidence="5 6">
    <name type="scientific">Parasphaerochaeta coccoides (strain ATCC BAA-1237 / DSM 17374 / SPN1)</name>
    <name type="common">Sphaerochaeta coccoides</name>
    <dbReference type="NCBI Taxonomy" id="760011"/>
    <lineage>
        <taxon>Bacteria</taxon>
        <taxon>Pseudomonadati</taxon>
        <taxon>Spirochaetota</taxon>
        <taxon>Spirochaetia</taxon>
        <taxon>Spirochaetales</taxon>
        <taxon>Sphaerochaetaceae</taxon>
        <taxon>Parasphaerochaeta</taxon>
    </lineage>
</organism>
<dbReference type="KEGG" id="scc:Spico_0055"/>
<dbReference type="InterPro" id="IPR009057">
    <property type="entry name" value="Homeodomain-like_sf"/>
</dbReference>
<dbReference type="PANTHER" id="PTHR30146:SF24">
    <property type="entry name" value="XYLOSE OPERON REGULATORY PROTEIN"/>
    <property type="match status" value="1"/>
</dbReference>
<keyword evidence="2" id="KW-0238">DNA-binding</keyword>
<dbReference type="Proteomes" id="UP000007939">
    <property type="component" value="Chromosome"/>
</dbReference>
<dbReference type="PROSITE" id="PS01124">
    <property type="entry name" value="HTH_ARAC_FAMILY_2"/>
    <property type="match status" value="1"/>
</dbReference>
<dbReference type="eggNOG" id="COG2207">
    <property type="taxonomic scope" value="Bacteria"/>
</dbReference>
<sequence length="1082" mass="117132">MVMKDSPSGDRPRRIGLMLASIHTGTSNDLWPELARTASADGAAFFVFPVGRLKWPTEGEYLRNDLISLVNRRNIDGLISWASSLGGHVPLTELSDVHDAFDIPYVTIGMKKTGHPNVEFDAYTGVRSAVMHCIKVHGAQRIAFIRGPESHVSAQDRYRAYLDALALAGIGLDPALVSPPFAWSRGGDALDVLAGERALVPGKDFDALVCASDLLLYGAGRRLESMGVRIPQDLILIGFNDSQESRLLQVPCTTVRMPISDLGMAAWNAIMRQISEVTGASQDIMLPVDLVLRHSCGCEAADVFGPAGRGGERQPLMKRIGELFSLSEAGKRKLEIVWDAIEKAALLDDKEGGKEADMSAFRGFGEFLYSLISSGAAGAGTGLLYEALDRLCLGSPDIPRVRRYVEKRLYPLVSQVQDRIHNQHTYELGQTARHLNALKVDLLRVRSLSVIPQLLASHLPALGITGAYLVLSDDAGYPRLSGGYDASGLIGQGHAFSREDLLPREIMERLGAGVYVVEALHVDRQSLGYLVIRTTAWDGSLLEELRASLSSAINGALLVDDANRAREKAEQAERIRTEFLASVGDGLKEPLEGIRKIVQESGTASSPAGIGILNHISRAGYLMDLAMSRTGSMEMERRLINPGIWLTETCGRLGYGLTAPERTPMILADVRRLSQVCEIIGTEIIADGHGCMLSCAVHRSGLAISLASDSGGWRARVFENSPGLALAERIILLHGGEFSIGENSVSLNLPWPTLSGASPTSSSGTAVVLGPCPENGGYPPWADIHVIDASNVSSGNLLSVDAGLLIWDASDAVPASFSALRRLGEEPRFSALGFMAYGLASGGQSLMESVESLSGDMSVGSVFLYGDVPTELRQVFQHLETIILSSPSDFVSRAPMKPPLILLSDRLAAYDAEVIRRQVIGGDVPILLYKSVIDEAVVKAFGEMPGLIFCDDVLARCEAFHVRLKAAMSGAAPILPALTGIIVKRAMAYLQAHAAEHVSRWQVAEAVNVSEDYLTRIFRRETGLSPWDYLIRCRISRAVRLLRTSGMTISEVAFRTGFQDQAYFCRVFKKIMGDPPGRMRGH</sequence>
<reference evidence="6" key="1">
    <citation type="submission" date="2011-04" db="EMBL/GenBank/DDBJ databases">
        <title>The complete genome of Spirochaeta coccoides DSM 17374.</title>
        <authorList>
            <person name="Lucas S."/>
            <person name="Copeland A."/>
            <person name="Lapidus A."/>
            <person name="Bruce D."/>
            <person name="Goodwin L."/>
            <person name="Pitluck S."/>
            <person name="Peters L."/>
            <person name="Kyrpides N."/>
            <person name="Mavromatis K."/>
            <person name="Pagani I."/>
            <person name="Ivanova N."/>
            <person name="Ovchinnikova G."/>
            <person name="Lu M."/>
            <person name="Detter J.C."/>
            <person name="Tapia R."/>
            <person name="Han C."/>
            <person name="Land M."/>
            <person name="Hauser L."/>
            <person name="Markowitz V."/>
            <person name="Cheng J.-F."/>
            <person name="Hugenholtz P."/>
            <person name="Woyke T."/>
            <person name="Wu D."/>
            <person name="Spring S."/>
            <person name="Schroeder M."/>
            <person name="Brambilla E."/>
            <person name="Klenk H.-P."/>
            <person name="Eisen J.A."/>
        </authorList>
    </citation>
    <scope>NUCLEOTIDE SEQUENCE [LARGE SCALE GENOMIC DNA]</scope>
    <source>
        <strain evidence="6">ATCC BAA-1237 / DSM 17374 / SPN1</strain>
    </source>
</reference>
<dbReference type="AlphaFoldDB" id="F4GJ02"/>
<dbReference type="SMART" id="SM00342">
    <property type="entry name" value="HTH_ARAC"/>
    <property type="match status" value="1"/>
</dbReference>
<dbReference type="PROSITE" id="PS00041">
    <property type="entry name" value="HTH_ARAC_FAMILY_1"/>
    <property type="match status" value="1"/>
</dbReference>
<dbReference type="InterPro" id="IPR018062">
    <property type="entry name" value="HTH_AraC-typ_CS"/>
</dbReference>
<reference evidence="5 6" key="2">
    <citation type="journal article" date="2012" name="Stand. Genomic Sci.">
        <title>Complete genome sequence of the termite hindgut bacterium Spirochaeta coccoides type strain (SPN1(T)), reclassification in the genus Sphaerochaeta as Sphaerochaeta coccoides comb. nov. and emendations of the family Spirochaetaceae and the genus Sphaerochaeta.</title>
        <authorList>
            <person name="Abt B."/>
            <person name="Han C."/>
            <person name="Scheuner C."/>
            <person name="Lu M."/>
            <person name="Lapidus A."/>
            <person name="Nolan M."/>
            <person name="Lucas S."/>
            <person name="Hammon N."/>
            <person name="Deshpande S."/>
            <person name="Cheng J.F."/>
            <person name="Tapia R."/>
            <person name="Goodwin L.A."/>
            <person name="Pitluck S."/>
            <person name="Liolios K."/>
            <person name="Pagani I."/>
            <person name="Ivanova N."/>
            <person name="Mavromatis K."/>
            <person name="Mikhailova N."/>
            <person name="Huntemann M."/>
            <person name="Pati A."/>
            <person name="Chen A."/>
            <person name="Palaniappan K."/>
            <person name="Land M."/>
            <person name="Hauser L."/>
            <person name="Brambilla E.M."/>
            <person name="Rohde M."/>
            <person name="Spring S."/>
            <person name="Gronow S."/>
            <person name="Goker M."/>
            <person name="Woyke T."/>
            <person name="Bristow J."/>
            <person name="Eisen J.A."/>
            <person name="Markowitz V."/>
            <person name="Hugenholtz P."/>
            <person name="Kyrpides N.C."/>
            <person name="Klenk H.P."/>
            <person name="Detter J.C."/>
        </authorList>
    </citation>
    <scope>NUCLEOTIDE SEQUENCE [LARGE SCALE GENOMIC DNA]</scope>
    <source>
        <strain evidence="6">ATCC BAA-1237 / DSM 17374 / SPN1</strain>
    </source>
</reference>